<dbReference type="EMBL" id="AORV01000068">
    <property type="protein sequence ID" value="EMS69280.1"/>
    <property type="molecule type" value="Genomic_DNA"/>
</dbReference>
<feature type="domain" description="HTH araC/xylS-type" evidence="4">
    <location>
        <begin position="8"/>
        <end position="106"/>
    </location>
</feature>
<dbReference type="eggNOG" id="COG3708">
    <property type="taxonomic scope" value="Bacteria"/>
</dbReference>
<reference evidence="5 6" key="1">
    <citation type="journal article" date="2013" name="Genome Announc.">
        <title>Draft Genome Sequence of the Cellulolytic, Mesophilic, Anaerobic Bacterium Clostridium termitidis Strain CT1112 (DSM 5398).</title>
        <authorList>
            <person name="Lal S."/>
            <person name="Ramachandran U."/>
            <person name="Zhang X."/>
            <person name="Munir R."/>
            <person name="Sparling R."/>
            <person name="Levin D.B."/>
        </authorList>
    </citation>
    <scope>NUCLEOTIDE SEQUENCE [LARGE SCALE GENOMIC DNA]</scope>
    <source>
        <strain evidence="5 6">CT1112</strain>
    </source>
</reference>
<gene>
    <name evidence="5" type="ORF">CTER_5023</name>
</gene>
<dbReference type="Pfam" id="PF12833">
    <property type="entry name" value="HTH_18"/>
    <property type="match status" value="1"/>
</dbReference>
<keyword evidence="3" id="KW-0804">Transcription</keyword>
<dbReference type="AlphaFoldDB" id="S0FF34"/>
<protein>
    <submittedName>
        <fullName evidence="5">AraC-type DNA-binding domain-containing protein</fullName>
    </submittedName>
</protein>
<dbReference type="PATRIC" id="fig|1195236.3.peg.5216"/>
<dbReference type="STRING" id="1195236.CTER_5023"/>
<evidence type="ECO:0000313" key="5">
    <source>
        <dbReference type="EMBL" id="EMS69280.1"/>
    </source>
</evidence>
<evidence type="ECO:0000256" key="3">
    <source>
        <dbReference type="ARBA" id="ARBA00023163"/>
    </source>
</evidence>
<organism evidence="5 6">
    <name type="scientific">Ruminiclostridium cellobioparum subsp. termitidis CT1112</name>
    <dbReference type="NCBI Taxonomy" id="1195236"/>
    <lineage>
        <taxon>Bacteria</taxon>
        <taxon>Bacillati</taxon>
        <taxon>Bacillota</taxon>
        <taxon>Clostridia</taxon>
        <taxon>Eubacteriales</taxon>
        <taxon>Oscillospiraceae</taxon>
        <taxon>Ruminiclostridium</taxon>
    </lineage>
</organism>
<dbReference type="Proteomes" id="UP000014155">
    <property type="component" value="Unassembled WGS sequence"/>
</dbReference>
<dbReference type="InterPro" id="IPR050959">
    <property type="entry name" value="MarA-like"/>
</dbReference>
<evidence type="ECO:0000256" key="2">
    <source>
        <dbReference type="ARBA" id="ARBA00023125"/>
    </source>
</evidence>
<dbReference type="PROSITE" id="PS00041">
    <property type="entry name" value="HTH_ARAC_FAMILY_1"/>
    <property type="match status" value="1"/>
</dbReference>
<keyword evidence="6" id="KW-1185">Reference proteome</keyword>
<dbReference type="PANTHER" id="PTHR47504">
    <property type="entry name" value="RIGHT ORIGIN-BINDING PROTEIN"/>
    <property type="match status" value="1"/>
</dbReference>
<name>S0FF34_RUMCE</name>
<dbReference type="RefSeq" id="WP_004630570.1">
    <property type="nucleotide sequence ID" value="NZ_AORV01000068.1"/>
</dbReference>
<dbReference type="SMART" id="SM00342">
    <property type="entry name" value="HTH_ARAC"/>
    <property type="match status" value="1"/>
</dbReference>
<dbReference type="InterPro" id="IPR009057">
    <property type="entry name" value="Homeodomain-like_sf"/>
</dbReference>
<dbReference type="PRINTS" id="PR00032">
    <property type="entry name" value="HTHARAC"/>
</dbReference>
<dbReference type="eggNOG" id="COG2207">
    <property type="taxonomic scope" value="Bacteria"/>
</dbReference>
<evidence type="ECO:0000256" key="1">
    <source>
        <dbReference type="ARBA" id="ARBA00023015"/>
    </source>
</evidence>
<dbReference type="PROSITE" id="PS01124">
    <property type="entry name" value="HTH_ARAC_FAMILY_2"/>
    <property type="match status" value="1"/>
</dbReference>
<dbReference type="SUPFAM" id="SSF46689">
    <property type="entry name" value="Homeodomain-like"/>
    <property type="match status" value="2"/>
</dbReference>
<dbReference type="PANTHER" id="PTHR47504:SF5">
    <property type="entry name" value="RIGHT ORIGIN-BINDING PROTEIN"/>
    <property type="match status" value="1"/>
</dbReference>
<evidence type="ECO:0000313" key="6">
    <source>
        <dbReference type="Proteomes" id="UP000014155"/>
    </source>
</evidence>
<sequence>MHAWEQIQKTVDYIEEHISEEIKIETLAQLASLSQFYYQRLFCRLVKKPVNEYIKLRRLARASEALFNREGKILDIALDFGFSSHEIFTRNFKSAFGMTPEEFRSKPVRLNNYVKPQLLLNYTLVDENVPLITDGIILEITRKRIAAPQYFAGLTAEEPIEQMPGGGGTGIDTLGALWDSFHAAKAGIPGIQPDGAELGVTFPGTREG</sequence>
<evidence type="ECO:0000259" key="4">
    <source>
        <dbReference type="PROSITE" id="PS01124"/>
    </source>
</evidence>
<keyword evidence="1" id="KW-0805">Transcription regulation</keyword>
<dbReference type="InterPro" id="IPR020449">
    <property type="entry name" value="Tscrpt_reg_AraC-type_HTH"/>
</dbReference>
<dbReference type="Gene3D" id="1.10.10.60">
    <property type="entry name" value="Homeodomain-like"/>
    <property type="match status" value="2"/>
</dbReference>
<dbReference type="InterPro" id="IPR018060">
    <property type="entry name" value="HTH_AraC"/>
</dbReference>
<dbReference type="GO" id="GO:0003700">
    <property type="term" value="F:DNA-binding transcription factor activity"/>
    <property type="evidence" value="ECO:0007669"/>
    <property type="project" value="InterPro"/>
</dbReference>
<dbReference type="InterPro" id="IPR018062">
    <property type="entry name" value="HTH_AraC-typ_CS"/>
</dbReference>
<dbReference type="GO" id="GO:0043565">
    <property type="term" value="F:sequence-specific DNA binding"/>
    <property type="evidence" value="ECO:0007669"/>
    <property type="project" value="InterPro"/>
</dbReference>
<keyword evidence="2 5" id="KW-0238">DNA-binding</keyword>
<comment type="caution">
    <text evidence="5">The sequence shown here is derived from an EMBL/GenBank/DDBJ whole genome shotgun (WGS) entry which is preliminary data.</text>
</comment>
<proteinExistence type="predicted"/>
<accession>S0FF34</accession>